<name>A0ACB7XDG3_9ERIC</name>
<reference evidence="1 2" key="1">
    <citation type="journal article" date="2021" name="Hortic Res">
        <title>High-quality reference genome and annotation aids understanding of berry development for evergreen blueberry (Vaccinium darrowii).</title>
        <authorList>
            <person name="Yu J."/>
            <person name="Hulse-Kemp A.M."/>
            <person name="Babiker E."/>
            <person name="Staton M."/>
        </authorList>
    </citation>
    <scope>NUCLEOTIDE SEQUENCE [LARGE SCALE GENOMIC DNA]</scope>
    <source>
        <strain evidence="2">cv. NJ 8807/NJ 8810</strain>
        <tissue evidence="1">Young leaf</tissue>
    </source>
</reference>
<evidence type="ECO:0000313" key="2">
    <source>
        <dbReference type="Proteomes" id="UP000828048"/>
    </source>
</evidence>
<comment type="caution">
    <text evidence="1">The sequence shown here is derived from an EMBL/GenBank/DDBJ whole genome shotgun (WGS) entry which is preliminary data.</text>
</comment>
<evidence type="ECO:0000313" key="1">
    <source>
        <dbReference type="EMBL" id="KAH7838670.1"/>
    </source>
</evidence>
<proteinExistence type="predicted"/>
<gene>
    <name evidence="1" type="ORF">Vadar_029706</name>
</gene>
<protein>
    <submittedName>
        <fullName evidence="1">Uncharacterized protein</fullName>
    </submittedName>
</protein>
<dbReference type="Proteomes" id="UP000828048">
    <property type="component" value="Chromosome 6"/>
</dbReference>
<organism evidence="1 2">
    <name type="scientific">Vaccinium darrowii</name>
    <dbReference type="NCBI Taxonomy" id="229202"/>
    <lineage>
        <taxon>Eukaryota</taxon>
        <taxon>Viridiplantae</taxon>
        <taxon>Streptophyta</taxon>
        <taxon>Embryophyta</taxon>
        <taxon>Tracheophyta</taxon>
        <taxon>Spermatophyta</taxon>
        <taxon>Magnoliopsida</taxon>
        <taxon>eudicotyledons</taxon>
        <taxon>Gunneridae</taxon>
        <taxon>Pentapetalae</taxon>
        <taxon>asterids</taxon>
        <taxon>Ericales</taxon>
        <taxon>Ericaceae</taxon>
        <taxon>Vaccinioideae</taxon>
        <taxon>Vaccinieae</taxon>
        <taxon>Vaccinium</taxon>
    </lineage>
</organism>
<keyword evidence="2" id="KW-1185">Reference proteome</keyword>
<dbReference type="EMBL" id="CM037156">
    <property type="protein sequence ID" value="KAH7838670.1"/>
    <property type="molecule type" value="Genomic_DNA"/>
</dbReference>
<sequence>MIIALAYRDVYELTSIMLSCYPCWVGVEALTSFEIMSDLMMFPSYILIRIMAPRRGTIRGATARGGRNTGWGRNERANDEASQHGERSGGRDDRREEEVQQPGGQNPPNPFMTDFVAALAAHNLLAQNARANTTTRAMEVAKEFRRMDPPKFDGLNVDPLIANHWLSEIRKLFDLLDITEDNLRVRLVACQLTGEANEWWQSVLAERRDARKAARAARNVDEPDVENITWAEFEVKFEDQYFPNSYKDQLREQFEKLEQGTMTVSEYAVKFQSLSRFAPELMNTEERKCKRFVKGLDSNIRRFVMSSKLERFSDIVELARSLESEEGEQKSARRLESRPSTTTVSAPTGGYANQNRKRMRDSFQSMPNRSTFRAPTSSGFGGNSSRPSNTCYQCGQPGHIRSQCTQPKALPPPRVQTSGACFGCGGFGHVARFCPQRGGTRSESGSVQQPRQGQGFGRQQQRGSQSQPHFHQTTSVQGSRVERGASSSTPVQTMPGRVFTVSAATPPPPPPPHTTLQTPDASVVRGTFLLFHSFAKVLFDSGASHSFIAASFVRALELESEELSPPLFVETPLGGRTLLDRICRDCELVIRDRRFVFDFIVLGMTGFDLILGMDWLSTFHATIDCFKRRVRICPPEGNCFEFFGERREPLEPYLCEPRERESIACLLASLTLDEDMSTRGELPRVVCDFPDVFPEELPGLPPEREVEFTIDLVPGTAPISMPPYQFAPAELRELKKQLQELQDVGFIRPSTSPWGAPALFAQKKDGSLRLCIDYRKLNRVTIKNKYPMPRIDDLFDQLLGDTYFLRLI</sequence>
<accession>A0ACB7XDG3</accession>